<protein>
    <submittedName>
        <fullName evidence="2">Uncharacterized protein</fullName>
    </submittedName>
</protein>
<sequence length="168" mass="18796">MGRDGTGRNGEGAKMPSDGNKEHEEVIILCSMDVKRVVLRGKAERKFTQNSSRGTTYSTRFRRPKRGTERLVPLGRDGTGWNGEGAKMPLDGNKEKEGDEDVIILCSMDVERVVPRGEAERKFTQNSSRGTTCSTPFRRTKSGTERFIPLCFVPSHVPNGTYKEKKML</sequence>
<accession>A0A540KM55</accession>
<feature type="region of interest" description="Disordered" evidence="1">
    <location>
        <begin position="47"/>
        <end position="95"/>
    </location>
</feature>
<evidence type="ECO:0000313" key="2">
    <source>
        <dbReference type="EMBL" id="TQD75249.1"/>
    </source>
</evidence>
<feature type="compositionally biased region" description="Polar residues" evidence="1">
    <location>
        <begin position="48"/>
        <end position="59"/>
    </location>
</feature>
<organism evidence="2 3">
    <name type="scientific">Malus baccata</name>
    <name type="common">Siberian crab apple</name>
    <name type="synonym">Pyrus baccata</name>
    <dbReference type="NCBI Taxonomy" id="106549"/>
    <lineage>
        <taxon>Eukaryota</taxon>
        <taxon>Viridiplantae</taxon>
        <taxon>Streptophyta</taxon>
        <taxon>Embryophyta</taxon>
        <taxon>Tracheophyta</taxon>
        <taxon>Spermatophyta</taxon>
        <taxon>Magnoliopsida</taxon>
        <taxon>eudicotyledons</taxon>
        <taxon>Gunneridae</taxon>
        <taxon>Pentapetalae</taxon>
        <taxon>rosids</taxon>
        <taxon>fabids</taxon>
        <taxon>Rosales</taxon>
        <taxon>Rosaceae</taxon>
        <taxon>Amygdaloideae</taxon>
        <taxon>Maleae</taxon>
        <taxon>Malus</taxon>
    </lineage>
</organism>
<proteinExistence type="predicted"/>
<comment type="caution">
    <text evidence="2">The sequence shown here is derived from an EMBL/GenBank/DDBJ whole genome shotgun (WGS) entry which is preliminary data.</text>
</comment>
<evidence type="ECO:0000256" key="1">
    <source>
        <dbReference type="SAM" id="MobiDB-lite"/>
    </source>
</evidence>
<dbReference type="Proteomes" id="UP000315295">
    <property type="component" value="Unassembled WGS sequence"/>
</dbReference>
<dbReference type="AlphaFoldDB" id="A0A540KM55"/>
<reference evidence="2 3" key="1">
    <citation type="journal article" date="2019" name="G3 (Bethesda)">
        <title>Sequencing of a Wild Apple (Malus baccata) Genome Unravels the Differences Between Cultivated and Wild Apple Species Regarding Disease Resistance and Cold Tolerance.</title>
        <authorList>
            <person name="Chen X."/>
        </authorList>
    </citation>
    <scope>NUCLEOTIDE SEQUENCE [LARGE SCALE GENOMIC DNA]</scope>
    <source>
        <strain evidence="3">cv. Shandingzi</strain>
        <tissue evidence="2">Leaves</tissue>
    </source>
</reference>
<keyword evidence="3" id="KW-1185">Reference proteome</keyword>
<feature type="region of interest" description="Disordered" evidence="1">
    <location>
        <begin position="1"/>
        <end position="22"/>
    </location>
</feature>
<gene>
    <name evidence="2" type="ORF">C1H46_039212</name>
</gene>
<evidence type="ECO:0000313" key="3">
    <source>
        <dbReference type="Proteomes" id="UP000315295"/>
    </source>
</evidence>
<dbReference type="EMBL" id="VIEB01001116">
    <property type="protein sequence ID" value="TQD75249.1"/>
    <property type="molecule type" value="Genomic_DNA"/>
</dbReference>
<name>A0A540KM55_MALBA</name>